<dbReference type="PANTHER" id="PTHR43798:SF33">
    <property type="entry name" value="HYDROLASE, PUTATIVE (AFU_ORTHOLOGUE AFUA_2G14860)-RELATED"/>
    <property type="match status" value="1"/>
</dbReference>
<keyword evidence="1" id="KW-0812">Transmembrane</keyword>
<dbReference type="Pfam" id="PF12697">
    <property type="entry name" value="Abhydrolase_6"/>
    <property type="match status" value="1"/>
</dbReference>
<dbReference type="InterPro" id="IPR029058">
    <property type="entry name" value="AB_hydrolase_fold"/>
</dbReference>
<sequence length="334" mass="38087">MKRIKKVAIVSVSFLLLLCTLLIIIGTLYEKYTLKNIVQDYPPSGERFDIGGRFLHANIQGEKSDKTPTVVIEAGTGSWSEDWQIVQKQLAKDTQIVTYDRAGYGWSDPSSEPLSSEQLTSDLHTLLGEAGVDTPIILVAHSSGGIYSRMYMERYPKDVIGLILVDARHEGFSKQYPEYTEAMLETETQGSNSFLARIGALRLLNNIFAPDHLPEQFDIDVYMNVLWDRHFFDIITEEVNNMGNFERELSPLPEDIRITVITPDTHHMNAVELGFSEEDEHLLQQGWHDHQLSFPADRHVIAENSSHSVMFDRPELIVEETLHMIETIKKEKTR</sequence>
<dbReference type="Gene3D" id="3.40.50.1820">
    <property type="entry name" value="alpha/beta hydrolase"/>
    <property type="match status" value="1"/>
</dbReference>
<dbReference type="OrthoDB" id="59888at2"/>
<dbReference type="PANTHER" id="PTHR43798">
    <property type="entry name" value="MONOACYLGLYCEROL LIPASE"/>
    <property type="match status" value="1"/>
</dbReference>
<feature type="transmembrane region" description="Helical" evidence="1">
    <location>
        <begin position="7"/>
        <end position="29"/>
    </location>
</feature>
<evidence type="ECO:0000313" key="3">
    <source>
        <dbReference type="EMBL" id="PXW87911.1"/>
    </source>
</evidence>
<keyword evidence="1" id="KW-1133">Transmembrane helix</keyword>
<keyword evidence="4" id="KW-1185">Reference proteome</keyword>
<evidence type="ECO:0000313" key="4">
    <source>
        <dbReference type="Proteomes" id="UP000247978"/>
    </source>
</evidence>
<dbReference type="GO" id="GO:0016020">
    <property type="term" value="C:membrane"/>
    <property type="evidence" value="ECO:0007669"/>
    <property type="project" value="TreeGrafter"/>
</dbReference>
<dbReference type="AlphaFoldDB" id="A0A2V3W4B5"/>
<dbReference type="EMBL" id="QJJQ01000004">
    <property type="protein sequence ID" value="PXW87911.1"/>
    <property type="molecule type" value="Genomic_DNA"/>
</dbReference>
<keyword evidence="1" id="KW-0472">Membrane</keyword>
<feature type="domain" description="AB hydrolase-1" evidence="2">
    <location>
        <begin position="78"/>
        <end position="319"/>
    </location>
</feature>
<dbReference type="SUPFAM" id="SSF53474">
    <property type="entry name" value="alpha/beta-Hydrolases"/>
    <property type="match status" value="1"/>
</dbReference>
<evidence type="ECO:0000259" key="2">
    <source>
        <dbReference type="Pfam" id="PF12697"/>
    </source>
</evidence>
<dbReference type="RefSeq" id="WP_110394741.1">
    <property type="nucleotide sequence ID" value="NZ_JBHUHB010000001.1"/>
</dbReference>
<dbReference type="InterPro" id="IPR050266">
    <property type="entry name" value="AB_hydrolase_sf"/>
</dbReference>
<gene>
    <name evidence="3" type="ORF">DFR56_10459</name>
</gene>
<accession>A0A2V3W4B5</accession>
<organism evidence="3 4">
    <name type="scientific">Pseudogracilibacillus auburnensis</name>
    <dbReference type="NCBI Taxonomy" id="1494959"/>
    <lineage>
        <taxon>Bacteria</taxon>
        <taxon>Bacillati</taxon>
        <taxon>Bacillota</taxon>
        <taxon>Bacilli</taxon>
        <taxon>Bacillales</taxon>
        <taxon>Bacillaceae</taxon>
        <taxon>Pseudogracilibacillus</taxon>
    </lineage>
</organism>
<dbReference type="Proteomes" id="UP000247978">
    <property type="component" value="Unassembled WGS sequence"/>
</dbReference>
<protein>
    <submittedName>
        <fullName evidence="3">Pimeloyl-ACP methyl ester carboxylesterase</fullName>
    </submittedName>
</protein>
<comment type="caution">
    <text evidence="3">The sequence shown here is derived from an EMBL/GenBank/DDBJ whole genome shotgun (WGS) entry which is preliminary data.</text>
</comment>
<evidence type="ECO:0000256" key="1">
    <source>
        <dbReference type="SAM" id="Phobius"/>
    </source>
</evidence>
<reference evidence="3 4" key="1">
    <citation type="submission" date="2018-05" db="EMBL/GenBank/DDBJ databases">
        <title>Genomic Encyclopedia of Type Strains, Phase IV (KMG-IV): sequencing the most valuable type-strain genomes for metagenomic binning, comparative biology and taxonomic classification.</title>
        <authorList>
            <person name="Goeker M."/>
        </authorList>
    </citation>
    <scope>NUCLEOTIDE SEQUENCE [LARGE SCALE GENOMIC DNA]</scope>
    <source>
        <strain evidence="3 4">DSM 28556</strain>
    </source>
</reference>
<proteinExistence type="predicted"/>
<name>A0A2V3W4B5_9BACI</name>
<dbReference type="InterPro" id="IPR000073">
    <property type="entry name" value="AB_hydrolase_1"/>
</dbReference>